<feature type="binding site" evidence="3">
    <location>
        <position position="76"/>
    </location>
    <ligand>
        <name>Zn(2+)</name>
        <dbReference type="ChEBI" id="CHEBI:29105"/>
        <label>1</label>
    </ligand>
</feature>
<evidence type="ECO:0000256" key="4">
    <source>
        <dbReference type="PIRSR" id="PIRSR001235-2"/>
    </source>
</evidence>
<comment type="similarity">
    <text evidence="1">Belongs to the peptidase M20 family.</text>
</comment>
<organism evidence="5 6">
    <name type="scientific">Catellatospora coxensis</name>
    <dbReference type="NCBI Taxonomy" id="310354"/>
    <lineage>
        <taxon>Bacteria</taxon>
        <taxon>Bacillati</taxon>
        <taxon>Actinomycetota</taxon>
        <taxon>Actinomycetes</taxon>
        <taxon>Micromonosporales</taxon>
        <taxon>Micromonosporaceae</taxon>
        <taxon>Catellatospora</taxon>
    </lineage>
</organism>
<dbReference type="RefSeq" id="WP_203695009.1">
    <property type="nucleotide sequence ID" value="NZ_BAAALC010000014.1"/>
</dbReference>
<sequence length="399" mass="41668">MSAFAELWAQLAPVGRDAGSGGYLRYAFGAAEMALRGWFVEQAKARDLVIEEDGNGNIFAWWGDPATGNAVLTGSHLDSVPHGGAYDGPLGVVSALLAIDELRARGVTPARPIGVAVFAEEEGSRFGLACLGSRLLAGLVDPAAAAALTDRDGVTLDTAMRSTLGAGPAGARPDLLGRIGCYIELHVEQGRALVDLDRPVAVASAIWPHGRWRLDFTGEANHAGTTLMADRRDPMLTFAATVLAANDEARRLGAHATIGRVQVYPNATNAIPGKVSAWLDARADSPDTMEQVVAGVHLQAQNRALADSTKVTLTAESVSPETEFHLGLRDRLAKLLDDAPVLPTGAGHDAGVLSAFVPTAMLFVRNPTGISHSPAEHAPDADCESGIQALATALQDLAC</sequence>
<name>A0A8J3KYM8_9ACTN</name>
<evidence type="ECO:0000256" key="3">
    <source>
        <dbReference type="PIRSR" id="PIRSR001235-1"/>
    </source>
</evidence>
<evidence type="ECO:0000256" key="2">
    <source>
        <dbReference type="ARBA" id="ARBA00022801"/>
    </source>
</evidence>
<comment type="caution">
    <text evidence="5">The sequence shown here is derived from an EMBL/GenBank/DDBJ whole genome shotgun (WGS) entry which is preliminary data.</text>
</comment>
<proteinExistence type="inferred from homology"/>
<dbReference type="PIRSF" id="PIRSF001235">
    <property type="entry name" value="Amidase_carbamoylase"/>
    <property type="match status" value="1"/>
</dbReference>
<dbReference type="AlphaFoldDB" id="A0A8J3KYM8"/>
<dbReference type="NCBIfam" id="TIGR01879">
    <property type="entry name" value="hydantase"/>
    <property type="match status" value="1"/>
</dbReference>
<dbReference type="Gene3D" id="3.30.70.360">
    <property type="match status" value="1"/>
</dbReference>
<dbReference type="CDD" id="cd03884">
    <property type="entry name" value="M20_bAS"/>
    <property type="match status" value="1"/>
</dbReference>
<dbReference type="PANTHER" id="PTHR32494:SF5">
    <property type="entry name" value="ALLANTOATE AMIDOHYDROLASE"/>
    <property type="match status" value="1"/>
</dbReference>
<gene>
    <name evidence="5" type="ORF">Cco03nite_54070</name>
</gene>
<dbReference type="EMBL" id="BONI01000051">
    <property type="protein sequence ID" value="GIG08707.1"/>
    <property type="molecule type" value="Genomic_DNA"/>
</dbReference>
<evidence type="ECO:0000313" key="6">
    <source>
        <dbReference type="Proteomes" id="UP000630887"/>
    </source>
</evidence>
<feature type="binding site" evidence="3">
    <location>
        <position position="87"/>
    </location>
    <ligand>
        <name>Zn(2+)</name>
        <dbReference type="ChEBI" id="CHEBI:29105"/>
        <label>1</label>
    </ligand>
</feature>
<feature type="binding site" evidence="3">
    <location>
        <position position="122"/>
    </location>
    <ligand>
        <name>Zn(2+)</name>
        <dbReference type="ChEBI" id="CHEBI:29105"/>
        <label>2</label>
    </ligand>
</feature>
<reference evidence="5 6" key="1">
    <citation type="submission" date="2021-01" db="EMBL/GenBank/DDBJ databases">
        <title>Whole genome shotgun sequence of Catellatospora coxensis NBRC 107359.</title>
        <authorList>
            <person name="Komaki H."/>
            <person name="Tamura T."/>
        </authorList>
    </citation>
    <scope>NUCLEOTIDE SEQUENCE [LARGE SCALE GENOMIC DNA]</scope>
    <source>
        <strain evidence="5 6">NBRC 107359</strain>
    </source>
</reference>
<dbReference type="NCBIfam" id="NF006770">
    <property type="entry name" value="PRK09290.1-4"/>
    <property type="match status" value="1"/>
</dbReference>
<dbReference type="GO" id="GO:0016813">
    <property type="term" value="F:hydrolase activity, acting on carbon-nitrogen (but not peptide) bonds, in linear amidines"/>
    <property type="evidence" value="ECO:0007669"/>
    <property type="project" value="InterPro"/>
</dbReference>
<dbReference type="SUPFAM" id="SSF55031">
    <property type="entry name" value="Bacterial exopeptidase dimerisation domain"/>
    <property type="match status" value="1"/>
</dbReference>
<feature type="binding site" evidence="4">
    <location>
        <position position="282"/>
    </location>
    <ligand>
        <name>allantoate</name>
        <dbReference type="ChEBI" id="CHEBI:17536"/>
    </ligand>
</feature>
<feature type="binding site" evidence="4">
    <location>
        <position position="211"/>
    </location>
    <ligand>
        <name>allantoate</name>
        <dbReference type="ChEBI" id="CHEBI:17536"/>
    </ligand>
</feature>
<dbReference type="Proteomes" id="UP000630887">
    <property type="component" value="Unassembled WGS sequence"/>
</dbReference>
<keyword evidence="2 5" id="KW-0378">Hydrolase</keyword>
<dbReference type="Pfam" id="PF01546">
    <property type="entry name" value="Peptidase_M20"/>
    <property type="match status" value="1"/>
</dbReference>
<feature type="binding site" evidence="3">
    <location>
        <position position="186"/>
    </location>
    <ligand>
        <name>Zn(2+)</name>
        <dbReference type="ChEBI" id="CHEBI:29105"/>
        <label>1</label>
    </ligand>
</feature>
<dbReference type="InterPro" id="IPR036264">
    <property type="entry name" value="Bact_exopeptidase_dim_dom"/>
</dbReference>
<feature type="binding site" evidence="4">
    <location>
        <position position="269"/>
    </location>
    <ligand>
        <name>allantoate</name>
        <dbReference type="ChEBI" id="CHEBI:17536"/>
    </ligand>
</feature>
<dbReference type="Gene3D" id="3.40.630.10">
    <property type="entry name" value="Zn peptidases"/>
    <property type="match status" value="1"/>
</dbReference>
<feature type="binding site" evidence="3">
    <location>
        <position position="87"/>
    </location>
    <ligand>
        <name>Zn(2+)</name>
        <dbReference type="ChEBI" id="CHEBI:29105"/>
        <label>2</label>
    </ligand>
</feature>
<evidence type="ECO:0000313" key="5">
    <source>
        <dbReference type="EMBL" id="GIG08707.1"/>
    </source>
</evidence>
<evidence type="ECO:0000256" key="1">
    <source>
        <dbReference type="ARBA" id="ARBA00006153"/>
    </source>
</evidence>
<accession>A0A8J3KYM8</accession>
<dbReference type="SUPFAM" id="SSF53187">
    <property type="entry name" value="Zn-dependent exopeptidases"/>
    <property type="match status" value="1"/>
</dbReference>
<keyword evidence="6" id="KW-1185">Reference proteome</keyword>
<feature type="binding site" evidence="3">
    <location>
        <position position="372"/>
    </location>
    <ligand>
        <name>Zn(2+)</name>
        <dbReference type="ChEBI" id="CHEBI:29105"/>
        <label>2</label>
    </ligand>
</feature>
<dbReference type="GO" id="GO:0046872">
    <property type="term" value="F:metal ion binding"/>
    <property type="evidence" value="ECO:0007669"/>
    <property type="project" value="UniProtKB-KW"/>
</dbReference>
<keyword evidence="3" id="KW-0862">Zinc</keyword>
<dbReference type="InterPro" id="IPR002933">
    <property type="entry name" value="Peptidase_M20"/>
</dbReference>
<keyword evidence="3" id="KW-0479">Metal-binding</keyword>
<comment type="cofactor">
    <cofactor evidence="3">
        <name>Zn(2+)</name>
        <dbReference type="ChEBI" id="CHEBI:29105"/>
    </cofactor>
    <text evidence="3">Binds 2 Zn(2+) ions per subunit.</text>
</comment>
<dbReference type="PANTHER" id="PTHR32494">
    <property type="entry name" value="ALLANTOATE DEIMINASE-RELATED"/>
    <property type="match status" value="1"/>
</dbReference>
<dbReference type="InterPro" id="IPR010158">
    <property type="entry name" value="Amidase_Cbmase"/>
</dbReference>
<protein>
    <submittedName>
        <fullName evidence="5">Zn-dependent hydrolase</fullName>
    </submittedName>
</protein>